<dbReference type="SMART" id="SM00342">
    <property type="entry name" value="HTH_ARAC"/>
    <property type="match status" value="1"/>
</dbReference>
<keyword evidence="1" id="KW-0805">Transcription regulation</keyword>
<keyword evidence="5" id="KW-1185">Reference proteome</keyword>
<dbReference type="PANTHER" id="PTHR43436">
    <property type="entry name" value="ARAC-FAMILY TRANSCRIPTIONAL REGULATOR"/>
    <property type="match status" value="1"/>
</dbReference>
<dbReference type="Proteomes" id="UP001589738">
    <property type="component" value="Unassembled WGS sequence"/>
</dbReference>
<dbReference type="PANTHER" id="PTHR43436:SF1">
    <property type="entry name" value="TRANSCRIPTIONAL REGULATORY PROTEIN"/>
    <property type="match status" value="1"/>
</dbReference>
<protein>
    <submittedName>
        <fullName evidence="4">AraC family transcriptional regulator N-terminal domain-containing protein</fullName>
    </submittedName>
</protein>
<dbReference type="Gene3D" id="1.10.10.60">
    <property type="entry name" value="Homeodomain-like"/>
    <property type="match status" value="2"/>
</dbReference>
<reference evidence="4 5" key="1">
    <citation type="submission" date="2024-09" db="EMBL/GenBank/DDBJ databases">
        <authorList>
            <person name="Sun Q."/>
            <person name="Mori K."/>
        </authorList>
    </citation>
    <scope>NUCLEOTIDE SEQUENCE [LARGE SCALE GENOMIC DNA]</scope>
    <source>
        <strain evidence="4 5">CGMCC 1.9126</strain>
    </source>
</reference>
<dbReference type="InterPro" id="IPR009594">
    <property type="entry name" value="Tscrpt_reg_HTH_AraC_N"/>
</dbReference>
<accession>A0ABV6KV29</accession>
<organism evidence="4 5">
    <name type="scientific">Robertmurraya beringensis</name>
    <dbReference type="NCBI Taxonomy" id="641660"/>
    <lineage>
        <taxon>Bacteria</taxon>
        <taxon>Bacillati</taxon>
        <taxon>Bacillota</taxon>
        <taxon>Bacilli</taxon>
        <taxon>Bacillales</taxon>
        <taxon>Bacillaceae</taxon>
        <taxon>Robertmurraya</taxon>
    </lineage>
</organism>
<dbReference type="SUPFAM" id="SSF46689">
    <property type="entry name" value="Homeodomain-like"/>
    <property type="match status" value="2"/>
</dbReference>
<evidence type="ECO:0000259" key="3">
    <source>
        <dbReference type="PROSITE" id="PS01124"/>
    </source>
</evidence>
<dbReference type="RefSeq" id="WP_160549267.1">
    <property type="nucleotide sequence ID" value="NZ_JBHLUU010000111.1"/>
</dbReference>
<dbReference type="Pfam" id="PF06719">
    <property type="entry name" value="AraC_N"/>
    <property type="match status" value="1"/>
</dbReference>
<evidence type="ECO:0000313" key="4">
    <source>
        <dbReference type="EMBL" id="MFC0476755.1"/>
    </source>
</evidence>
<comment type="caution">
    <text evidence="4">The sequence shown here is derived from an EMBL/GenBank/DDBJ whole genome shotgun (WGS) entry which is preliminary data.</text>
</comment>
<dbReference type="InterPro" id="IPR009057">
    <property type="entry name" value="Homeodomain-like_sf"/>
</dbReference>
<evidence type="ECO:0000256" key="2">
    <source>
        <dbReference type="ARBA" id="ARBA00023163"/>
    </source>
</evidence>
<keyword evidence="2" id="KW-0804">Transcription</keyword>
<evidence type="ECO:0000313" key="5">
    <source>
        <dbReference type="Proteomes" id="UP001589738"/>
    </source>
</evidence>
<dbReference type="InterPro" id="IPR018060">
    <property type="entry name" value="HTH_AraC"/>
</dbReference>
<proteinExistence type="predicted"/>
<dbReference type="PROSITE" id="PS01124">
    <property type="entry name" value="HTH_ARAC_FAMILY_2"/>
    <property type="match status" value="1"/>
</dbReference>
<name>A0ABV6KV29_9BACI</name>
<dbReference type="Pfam" id="PF12833">
    <property type="entry name" value="HTH_18"/>
    <property type="match status" value="1"/>
</dbReference>
<feature type="domain" description="HTH araC/xylS-type" evidence="3">
    <location>
        <begin position="196"/>
        <end position="294"/>
    </location>
</feature>
<dbReference type="EMBL" id="JBHLUU010000111">
    <property type="protein sequence ID" value="MFC0476755.1"/>
    <property type="molecule type" value="Genomic_DNA"/>
</dbReference>
<gene>
    <name evidence="4" type="ORF">ACFFHF_16255</name>
</gene>
<sequence>MQEKTLAQQAELARAIERHTGTNGVHQTAIPSLSFVRRSIDKDRNYGVYKRSLCITAQGVKEVSVGMEEFRYGPGDYLVASVDLPATSQIIETSPESPYLGFILELTTNEILEVLGDANFSSVLEEGSGRGMFVSRLNLSLFDAVVRLVRLLDTPEDIPTLAPLFTKEVIYKVLKGEHGDTLRKLVVKGNSAYQIKNAIELIKTNYDKPIKVEVLAETANMSVSSFHRYFKEVTAMSPIQFQKQLKLQEARRLLFSESTDATTVAYRVGYESPSQFSREYSRMFGFPPIEDMKRLREKHEQRLNA</sequence>
<evidence type="ECO:0000256" key="1">
    <source>
        <dbReference type="ARBA" id="ARBA00023015"/>
    </source>
</evidence>